<feature type="region of interest" description="Disordered" evidence="1">
    <location>
        <begin position="1"/>
        <end position="28"/>
    </location>
</feature>
<dbReference type="EMBL" id="JACGWJ010000016">
    <property type="protein sequence ID" value="KAL0361890.1"/>
    <property type="molecule type" value="Genomic_DNA"/>
</dbReference>
<name>A0AAW2Q2T3_SESRA</name>
<gene>
    <name evidence="3" type="ORF">Sradi_3873500</name>
</gene>
<evidence type="ECO:0000256" key="1">
    <source>
        <dbReference type="SAM" id="MobiDB-lite"/>
    </source>
</evidence>
<feature type="transmembrane region" description="Helical" evidence="2">
    <location>
        <begin position="33"/>
        <end position="52"/>
    </location>
</feature>
<comment type="caution">
    <text evidence="3">The sequence shown here is derived from an EMBL/GenBank/DDBJ whole genome shotgun (WGS) entry which is preliminary data.</text>
</comment>
<accession>A0AAW2Q2T3</accession>
<reference evidence="3" key="2">
    <citation type="journal article" date="2024" name="Plant">
        <title>Genomic evolution and insights into agronomic trait innovations of Sesamum species.</title>
        <authorList>
            <person name="Miao H."/>
            <person name="Wang L."/>
            <person name="Qu L."/>
            <person name="Liu H."/>
            <person name="Sun Y."/>
            <person name="Le M."/>
            <person name="Wang Q."/>
            <person name="Wei S."/>
            <person name="Zheng Y."/>
            <person name="Lin W."/>
            <person name="Duan Y."/>
            <person name="Cao H."/>
            <person name="Xiong S."/>
            <person name="Wang X."/>
            <person name="Wei L."/>
            <person name="Li C."/>
            <person name="Ma Q."/>
            <person name="Ju M."/>
            <person name="Zhao R."/>
            <person name="Li G."/>
            <person name="Mu C."/>
            <person name="Tian Q."/>
            <person name="Mei H."/>
            <person name="Zhang T."/>
            <person name="Gao T."/>
            <person name="Zhang H."/>
        </authorList>
    </citation>
    <scope>NUCLEOTIDE SEQUENCE</scope>
    <source>
        <strain evidence="3">G02</strain>
    </source>
</reference>
<evidence type="ECO:0000256" key="2">
    <source>
        <dbReference type="SAM" id="Phobius"/>
    </source>
</evidence>
<dbReference type="AlphaFoldDB" id="A0AAW2Q2T3"/>
<organism evidence="3">
    <name type="scientific">Sesamum radiatum</name>
    <name type="common">Black benniseed</name>
    <dbReference type="NCBI Taxonomy" id="300843"/>
    <lineage>
        <taxon>Eukaryota</taxon>
        <taxon>Viridiplantae</taxon>
        <taxon>Streptophyta</taxon>
        <taxon>Embryophyta</taxon>
        <taxon>Tracheophyta</taxon>
        <taxon>Spermatophyta</taxon>
        <taxon>Magnoliopsida</taxon>
        <taxon>eudicotyledons</taxon>
        <taxon>Gunneridae</taxon>
        <taxon>Pentapetalae</taxon>
        <taxon>asterids</taxon>
        <taxon>lamiids</taxon>
        <taxon>Lamiales</taxon>
        <taxon>Pedaliaceae</taxon>
        <taxon>Sesamum</taxon>
    </lineage>
</organism>
<protein>
    <submittedName>
        <fullName evidence="3">Uncharacterized protein</fullName>
    </submittedName>
</protein>
<evidence type="ECO:0000313" key="3">
    <source>
        <dbReference type="EMBL" id="KAL0361890.1"/>
    </source>
</evidence>
<proteinExistence type="predicted"/>
<sequence>MASPNESVRYVGESHPDEDPSEPTLKKVGSQSTVLRVVGGGVYAGCGIFPSFDRRGRRGGWRERRGSLFSE</sequence>
<reference evidence="3" key="1">
    <citation type="submission" date="2020-06" db="EMBL/GenBank/DDBJ databases">
        <authorList>
            <person name="Li T."/>
            <person name="Hu X."/>
            <person name="Zhang T."/>
            <person name="Song X."/>
            <person name="Zhang H."/>
            <person name="Dai N."/>
            <person name="Sheng W."/>
            <person name="Hou X."/>
            <person name="Wei L."/>
        </authorList>
    </citation>
    <scope>NUCLEOTIDE SEQUENCE</scope>
    <source>
        <strain evidence="3">G02</strain>
        <tissue evidence="3">Leaf</tissue>
    </source>
</reference>
<keyword evidence="2" id="KW-0812">Transmembrane</keyword>
<keyword evidence="2" id="KW-0472">Membrane</keyword>
<keyword evidence="2" id="KW-1133">Transmembrane helix</keyword>